<protein>
    <recommendedName>
        <fullName evidence="4">Fibronectin type-III domain-containing protein</fullName>
    </recommendedName>
</protein>
<accession>A0ABQ6N624</accession>
<evidence type="ECO:0008006" key="4">
    <source>
        <dbReference type="Google" id="ProtNLM"/>
    </source>
</evidence>
<dbReference type="EMBL" id="BRYB01001035">
    <property type="protein sequence ID" value="GMI41899.1"/>
    <property type="molecule type" value="Genomic_DNA"/>
</dbReference>
<keyword evidence="3" id="KW-1185">Reference proteome</keyword>
<dbReference type="Proteomes" id="UP001165060">
    <property type="component" value="Unassembled WGS sequence"/>
</dbReference>
<feature type="region of interest" description="Disordered" evidence="1">
    <location>
        <begin position="48"/>
        <end position="82"/>
    </location>
</feature>
<gene>
    <name evidence="2" type="ORF">TeGR_g9108</name>
</gene>
<evidence type="ECO:0000313" key="2">
    <source>
        <dbReference type="EMBL" id="GMI41899.1"/>
    </source>
</evidence>
<proteinExistence type="predicted"/>
<evidence type="ECO:0000256" key="1">
    <source>
        <dbReference type="SAM" id="MobiDB-lite"/>
    </source>
</evidence>
<sequence length="647" mass="69443">MASAPPPDVPNPTMDDLTTLLYAGLQDVMAVATEKECLTAPFGRPKVLSVQDIEDKMNESSDEEDEKEDEEDDGEESSDDEVNFEYNYGFNPLVHLGMYLKRNNPKNKLLRAKAQEEAVTFLRKRSAHSLKQLQTAEEMQAMKDKMLTGVELGPAVSLAGGKAMVWCVLNKPGSFTVELSRDAEFSGNTEVQTVAAGDKPTDPAVGLATFEGLESSTKYWYRCSHETEDGAYTGPSGGNFVGGSFTTILDSDERGVCSVALGCFGNAEAKEAEGVLASIRAAAKKKSTAKNPAPQSLCLLGGVMANKDVRSVGESSESEKAQLAALREGMGEAWKGSGELQALATELPLYLAFNDATKGSDDLLYAEESALDSSSSKKSKSKSRRSLAGSSTTPSLKAATEFFPTQLVRKPTRHTYSKVELGANAEMFVLDTRDGYIGVNQGKWLAGALESSSCCWKIVCCQPSAHFTRVVSKEVETVEADSQEELQQQESAALVIQQKARARDEKKKSKKKKNKALSSVDLVLQDAVGKGITGLVWVTGETRQGGALTKDGILELTVPSAVVQQHPDFALKVKEVKEGEEGGGEGGGETVHMEQNDCGGWANLSILENKMLSFKVYGEGGGKVVQVVKIEPPGGLAEVAAEEKKEE</sequence>
<feature type="compositionally biased region" description="Acidic residues" evidence="1">
    <location>
        <begin position="60"/>
        <end position="82"/>
    </location>
</feature>
<comment type="caution">
    <text evidence="2">The sequence shown here is derived from an EMBL/GenBank/DDBJ whole genome shotgun (WGS) entry which is preliminary data.</text>
</comment>
<reference evidence="2 3" key="1">
    <citation type="journal article" date="2023" name="Commun. Biol.">
        <title>Genome analysis of Parmales, the sister group of diatoms, reveals the evolutionary specialization of diatoms from phago-mixotrophs to photoautotrophs.</title>
        <authorList>
            <person name="Ban H."/>
            <person name="Sato S."/>
            <person name="Yoshikawa S."/>
            <person name="Yamada K."/>
            <person name="Nakamura Y."/>
            <person name="Ichinomiya M."/>
            <person name="Sato N."/>
            <person name="Blanc-Mathieu R."/>
            <person name="Endo H."/>
            <person name="Kuwata A."/>
            <person name="Ogata H."/>
        </authorList>
    </citation>
    <scope>NUCLEOTIDE SEQUENCE [LARGE SCALE GENOMIC DNA]</scope>
</reference>
<organism evidence="2 3">
    <name type="scientific">Tetraparma gracilis</name>
    <dbReference type="NCBI Taxonomy" id="2962635"/>
    <lineage>
        <taxon>Eukaryota</taxon>
        <taxon>Sar</taxon>
        <taxon>Stramenopiles</taxon>
        <taxon>Ochrophyta</taxon>
        <taxon>Bolidophyceae</taxon>
        <taxon>Parmales</taxon>
        <taxon>Triparmaceae</taxon>
        <taxon>Tetraparma</taxon>
    </lineage>
</organism>
<evidence type="ECO:0000313" key="3">
    <source>
        <dbReference type="Proteomes" id="UP001165060"/>
    </source>
</evidence>
<name>A0ABQ6N624_9STRA</name>